<evidence type="ECO:0000313" key="3">
    <source>
        <dbReference type="EMBL" id="GAM13231.1"/>
    </source>
</evidence>
<name>A0A0A8X513_MESS1</name>
<dbReference type="Gene3D" id="3.40.920.10">
    <property type="entry name" value="Pyruvate-ferredoxin oxidoreductase, PFOR, domain III"/>
    <property type="match status" value="1"/>
</dbReference>
<dbReference type="EMBL" id="BASE01000028">
    <property type="protein sequence ID" value="GAM13231.1"/>
    <property type="molecule type" value="Genomic_DNA"/>
</dbReference>
<dbReference type="InterPro" id="IPR019752">
    <property type="entry name" value="Pyrv/ketoisovalerate_OxRed_cat"/>
</dbReference>
<dbReference type="GO" id="GO:0019164">
    <property type="term" value="F:pyruvate synthase activity"/>
    <property type="evidence" value="ECO:0007669"/>
    <property type="project" value="UniProtKB-EC"/>
</dbReference>
<evidence type="ECO:0000259" key="2">
    <source>
        <dbReference type="Pfam" id="PF01558"/>
    </source>
</evidence>
<dbReference type="PANTHER" id="PTHR43366:SF1">
    <property type="entry name" value="PYRUVATE SYNTHASE SUBUNIT PORC"/>
    <property type="match status" value="1"/>
</dbReference>
<dbReference type="EC" id="1.2.7.1" evidence="3"/>
<feature type="domain" description="Pyruvate/ketoisovalerate oxidoreductase catalytic" evidence="2">
    <location>
        <begin position="10"/>
        <end position="176"/>
    </location>
</feature>
<keyword evidence="3" id="KW-0670">Pyruvate</keyword>
<gene>
    <name evidence="3" type="ORF">SAMD00020551_1369</name>
</gene>
<dbReference type="AlphaFoldDB" id="A0A0A8X513"/>
<dbReference type="InterPro" id="IPR002869">
    <property type="entry name" value="Pyrv_flavodox_OxRed_cen"/>
</dbReference>
<dbReference type="OrthoDB" id="9794954at2"/>
<proteinExistence type="predicted"/>
<evidence type="ECO:0000256" key="1">
    <source>
        <dbReference type="ARBA" id="ARBA00023002"/>
    </source>
</evidence>
<keyword evidence="4" id="KW-1185">Reference proteome</keyword>
<dbReference type="InterPro" id="IPR051626">
    <property type="entry name" value="Oxidoreductase_gamma_subunit"/>
</dbReference>
<protein>
    <submittedName>
        <fullName evidence="3">Pyruvateferredoxin oxidoreductase, gamma subunit</fullName>
        <ecNumber evidence="3">1.2.7.1</ecNumber>
    </submittedName>
</protein>
<reference evidence="3 4" key="1">
    <citation type="submission" date="2013-06" db="EMBL/GenBank/DDBJ databases">
        <title>Whole genome shotgun sequence of Bacillus selenatarsenatis SF-1.</title>
        <authorList>
            <person name="Kuroda M."/>
            <person name="Sei K."/>
            <person name="Yamashita M."/>
            <person name="Ike M."/>
        </authorList>
    </citation>
    <scope>NUCLEOTIDE SEQUENCE [LARGE SCALE GENOMIC DNA]</scope>
    <source>
        <strain evidence="3 4">SF-1</strain>
    </source>
</reference>
<sequence length="191" mass="20962">MKEIRFHGRGGQGAVMASELLVHALVREGNYGQSIPAYGFERRGAPLQAFVKLDHKPIRERVQVYEPDGIIVLDESLISQLPIFEGMKHGGFAILNSRKTLAHSDLPEELETLATIDANRIALNVFKAPITNTILLGAFASATGLVKLDSLQNAISGFFPGKVIEKNLLAVERGYNEVEVTVRTEILKKAK</sequence>
<dbReference type="STRING" id="1321606.SAMD00020551_1369"/>
<accession>A0A0A8X513</accession>
<dbReference type="InterPro" id="IPR011894">
    <property type="entry name" value="PorC_KorC"/>
</dbReference>
<dbReference type="SUPFAM" id="SSF53323">
    <property type="entry name" value="Pyruvate-ferredoxin oxidoreductase, PFOR, domain III"/>
    <property type="match status" value="1"/>
</dbReference>
<dbReference type="PANTHER" id="PTHR43366">
    <property type="entry name" value="PYRUVATE SYNTHASE SUBUNIT PORC"/>
    <property type="match status" value="1"/>
</dbReference>
<dbReference type="RefSeq" id="WP_041965089.1">
    <property type="nucleotide sequence ID" value="NZ_BASE01000028.1"/>
</dbReference>
<organism evidence="3 4">
    <name type="scientific">Mesobacillus selenatarsenatis (strain DSM 18680 / JCM 14380 / FERM P-15431 / SF-1)</name>
    <dbReference type="NCBI Taxonomy" id="1321606"/>
    <lineage>
        <taxon>Bacteria</taxon>
        <taxon>Bacillati</taxon>
        <taxon>Bacillota</taxon>
        <taxon>Bacilli</taxon>
        <taxon>Bacillales</taxon>
        <taxon>Bacillaceae</taxon>
        <taxon>Mesobacillus</taxon>
    </lineage>
</organism>
<comment type="caution">
    <text evidence="3">The sequence shown here is derived from an EMBL/GenBank/DDBJ whole genome shotgun (WGS) entry which is preliminary data.</text>
</comment>
<keyword evidence="1 3" id="KW-0560">Oxidoreductase</keyword>
<evidence type="ECO:0000313" key="4">
    <source>
        <dbReference type="Proteomes" id="UP000031014"/>
    </source>
</evidence>
<dbReference type="Pfam" id="PF01558">
    <property type="entry name" value="POR"/>
    <property type="match status" value="1"/>
</dbReference>
<dbReference type="Proteomes" id="UP000031014">
    <property type="component" value="Unassembled WGS sequence"/>
</dbReference>
<dbReference type="NCBIfam" id="TIGR02175">
    <property type="entry name" value="PorC_KorC"/>
    <property type="match status" value="1"/>
</dbReference>